<dbReference type="InterPro" id="IPR000165">
    <property type="entry name" value="Glucoamylase"/>
</dbReference>
<evidence type="ECO:0000256" key="6">
    <source>
        <dbReference type="ARBA" id="ARBA00023277"/>
    </source>
</evidence>
<dbReference type="PRINTS" id="PR00736">
    <property type="entry name" value="GLHYDRLASE15"/>
</dbReference>
<dbReference type="InterPro" id="IPR012341">
    <property type="entry name" value="6hp_glycosidase-like_sf"/>
</dbReference>
<keyword evidence="7 9" id="KW-0326">Glycosidase</keyword>
<keyword evidence="5" id="KW-0325">Glycoprotein</keyword>
<evidence type="ECO:0000256" key="8">
    <source>
        <dbReference type="ARBA" id="ARBA00023326"/>
    </source>
</evidence>
<dbReference type="OrthoDB" id="6123450at2759"/>
<evidence type="ECO:0000256" key="4">
    <source>
        <dbReference type="ARBA" id="ARBA00022801"/>
    </source>
</evidence>
<dbReference type="GO" id="GO:2001070">
    <property type="term" value="F:starch binding"/>
    <property type="evidence" value="ECO:0007669"/>
    <property type="project" value="InterPro"/>
</dbReference>
<dbReference type="InterPro" id="IPR008291">
    <property type="entry name" value="Glucoamylase_SBD"/>
</dbReference>
<reference evidence="14" key="1">
    <citation type="submission" date="2021-07" db="EMBL/GenBank/DDBJ databases">
        <authorList>
            <person name="Durling M."/>
        </authorList>
    </citation>
    <scope>NUCLEOTIDE SEQUENCE</scope>
</reference>
<keyword evidence="6 9" id="KW-0119">Carbohydrate metabolism</keyword>
<dbReference type="Gene3D" id="1.50.10.10">
    <property type="match status" value="1"/>
</dbReference>
<accession>A0A9N9KVT3</accession>
<dbReference type="PIRSF" id="PIRSF001031">
    <property type="entry name" value="Glu-a-glcsd_SBD"/>
    <property type="match status" value="1"/>
</dbReference>
<dbReference type="PANTHER" id="PTHR31616">
    <property type="entry name" value="TREHALASE"/>
    <property type="match status" value="1"/>
</dbReference>
<dbReference type="EC" id="3.2.1.3" evidence="9"/>
<dbReference type="InterPro" id="IPR011613">
    <property type="entry name" value="GH15-like"/>
</dbReference>
<dbReference type="InterPro" id="IPR046966">
    <property type="entry name" value="Glucoamylase_active_site"/>
</dbReference>
<evidence type="ECO:0000256" key="11">
    <source>
        <dbReference type="PIRSR" id="PIRSR001031-2"/>
    </source>
</evidence>
<keyword evidence="8 9" id="KW-0624">Polysaccharide degradation</keyword>
<organism evidence="14 15">
    <name type="scientific">Hymenoscyphus fraxineus</name>
    <dbReference type="NCBI Taxonomy" id="746836"/>
    <lineage>
        <taxon>Eukaryota</taxon>
        <taxon>Fungi</taxon>
        <taxon>Dikarya</taxon>
        <taxon>Ascomycota</taxon>
        <taxon>Pezizomycotina</taxon>
        <taxon>Leotiomycetes</taxon>
        <taxon>Helotiales</taxon>
        <taxon>Helotiaceae</taxon>
        <taxon>Hymenoscyphus</taxon>
    </lineage>
</organism>
<comment type="caution">
    <text evidence="14">The sequence shown here is derived from an EMBL/GenBank/DDBJ whole genome shotgun (WGS) entry which is preliminary data.</text>
</comment>
<dbReference type="SUPFAM" id="SSF48208">
    <property type="entry name" value="Six-hairpin glycosidases"/>
    <property type="match status" value="1"/>
</dbReference>
<dbReference type="SUPFAM" id="SSF49452">
    <property type="entry name" value="Starch-binding domain-like"/>
    <property type="match status" value="1"/>
</dbReference>
<dbReference type="PROSITE" id="PS51166">
    <property type="entry name" value="CBM20"/>
    <property type="match status" value="1"/>
</dbReference>
<name>A0A9N9KVT3_9HELO</name>
<dbReference type="Proteomes" id="UP000696280">
    <property type="component" value="Unassembled WGS sequence"/>
</dbReference>
<evidence type="ECO:0000256" key="7">
    <source>
        <dbReference type="ARBA" id="ARBA00023295"/>
    </source>
</evidence>
<dbReference type="AlphaFoldDB" id="A0A9N9KVT3"/>
<evidence type="ECO:0000256" key="12">
    <source>
        <dbReference type="SAM" id="SignalP"/>
    </source>
</evidence>
<comment type="catalytic activity">
    <reaction evidence="1 9">
        <text>Hydrolysis of terminal (1-&gt;4)-linked alpha-D-glucose residues successively from non-reducing ends of the chains with release of beta-D-glucose.</text>
        <dbReference type="EC" id="3.2.1.3"/>
    </reaction>
</comment>
<feature type="active site" description="Proton acceptor" evidence="10">
    <location>
        <position position="201"/>
    </location>
</feature>
<keyword evidence="15" id="KW-1185">Reference proteome</keyword>
<dbReference type="PROSITE" id="PS00820">
    <property type="entry name" value="GLUCOAMYLASE"/>
    <property type="match status" value="1"/>
</dbReference>
<dbReference type="Pfam" id="PF00686">
    <property type="entry name" value="CBM_20"/>
    <property type="match status" value="1"/>
</dbReference>
<feature type="domain" description="CBM20" evidence="13">
    <location>
        <begin position="498"/>
        <end position="605"/>
    </location>
</feature>
<evidence type="ECO:0000256" key="9">
    <source>
        <dbReference type="PIRNR" id="PIRNR001031"/>
    </source>
</evidence>
<evidence type="ECO:0000256" key="5">
    <source>
        <dbReference type="ARBA" id="ARBA00023180"/>
    </source>
</evidence>
<feature type="chain" id="PRO_5040421741" description="Glucoamylase" evidence="12">
    <location>
        <begin position="20"/>
        <end position="613"/>
    </location>
</feature>
<sequence>MQFSLFSAFMFLFCSQAITRNVHRRDLVSYIDSERAIALQGVLSNIGPNGSQVPGAAAGIIIASPSRENPDYFFTWSRDSALTMKMIVDEFILGNITLEPLINDFIKSQAVLQTISNPSGTFNPSGRGLGEPKYMADGSRFNGAWGRPQRDGPALRATALITYSDWLVKNGQSEKAKTIIWPVIQNDLSYVGQYWNATGFDLWEEVQGSSFFTTLSQYKSLVEGTKLARDLGVTCTSCFIAPQILCLLQNYWNGQYIDANINLNDGRSGLDSNTILGSIAAFDIDAYCDSPTFQPCGSKSLANFKVLVDSFRIYTINNGIPAGQGIAIGRYPEDTYFGGNPWYLTITAAAEFLYDAVAQWKARHNLVVDEISLPFFREIYPEITIRQYNSGNENSPFSQIMDAVTAYADSFVAIAEKYTPPNGALAEQIDRNNGTPLSARDLTWSYAAFITMAERRAGQYPPSWYTREADPLPAPSNCTVSSYTGTYIPAVAAGAPNTTNECQINILMNVNATTYYGENIYIVGNTTELGDWDVNKALPLNPGGYSDQRPLWTLDTYFEAGEGVDFKFVRQEDCGQPWIYETNNRTIGVGPCGTTAGVFELAWDGPTGTPGGC</sequence>
<dbReference type="GO" id="GO:0004339">
    <property type="term" value="F:glucan 1,4-alpha-glucosidase activity"/>
    <property type="evidence" value="ECO:0007669"/>
    <property type="project" value="UniProtKB-EC"/>
</dbReference>
<comment type="similarity">
    <text evidence="2 9">Belongs to the glycosyl hydrolase 15 family.</text>
</comment>
<dbReference type="InterPro" id="IPR013783">
    <property type="entry name" value="Ig-like_fold"/>
</dbReference>
<gene>
    <name evidence="14" type="ORF">HYFRA_00004624</name>
</gene>
<feature type="active site" description="Proton donor" evidence="10">
    <location>
        <position position="204"/>
    </location>
</feature>
<dbReference type="GO" id="GO:0000272">
    <property type="term" value="P:polysaccharide catabolic process"/>
    <property type="evidence" value="ECO:0007669"/>
    <property type="project" value="UniProtKB-KW"/>
</dbReference>
<dbReference type="InterPro" id="IPR008928">
    <property type="entry name" value="6-hairpin_glycosidase_sf"/>
</dbReference>
<evidence type="ECO:0000259" key="13">
    <source>
        <dbReference type="PROSITE" id="PS51166"/>
    </source>
</evidence>
<dbReference type="EMBL" id="CAJVRL010000057">
    <property type="protein sequence ID" value="CAG8954701.1"/>
    <property type="molecule type" value="Genomic_DNA"/>
</dbReference>
<keyword evidence="4 9" id="KW-0378">Hydrolase</keyword>
<feature type="signal peptide" evidence="12">
    <location>
        <begin position="1"/>
        <end position="19"/>
    </location>
</feature>
<proteinExistence type="inferred from homology"/>
<keyword evidence="3 12" id="KW-0732">Signal</keyword>
<feature type="binding site" evidence="11">
    <location>
        <position position="145"/>
    </location>
    <ligand>
        <name>substrate</name>
    </ligand>
</feature>
<dbReference type="InterPro" id="IPR002044">
    <property type="entry name" value="CBM20"/>
</dbReference>
<dbReference type="FunFam" id="1.50.10.10:FF:000018">
    <property type="entry name" value="Glucoamylase"/>
    <property type="match status" value="1"/>
</dbReference>
<evidence type="ECO:0000313" key="15">
    <source>
        <dbReference type="Proteomes" id="UP000696280"/>
    </source>
</evidence>
<dbReference type="PANTHER" id="PTHR31616:SF12">
    <property type="entry name" value="GLUCOAMYLASE"/>
    <property type="match status" value="1"/>
</dbReference>
<evidence type="ECO:0000256" key="10">
    <source>
        <dbReference type="PIRSR" id="PIRSR001031-1"/>
    </source>
</evidence>
<evidence type="ECO:0000313" key="14">
    <source>
        <dbReference type="EMBL" id="CAG8954701.1"/>
    </source>
</evidence>
<dbReference type="Gene3D" id="2.60.40.10">
    <property type="entry name" value="Immunoglobulins"/>
    <property type="match status" value="1"/>
</dbReference>
<dbReference type="GO" id="GO:0000324">
    <property type="term" value="C:fungal-type vacuole"/>
    <property type="evidence" value="ECO:0007669"/>
    <property type="project" value="TreeGrafter"/>
</dbReference>
<dbReference type="InterPro" id="IPR013784">
    <property type="entry name" value="Carb-bd-like_fold"/>
</dbReference>
<dbReference type="SMART" id="SM01065">
    <property type="entry name" value="CBM_2"/>
    <property type="match status" value="1"/>
</dbReference>
<evidence type="ECO:0000256" key="3">
    <source>
        <dbReference type="ARBA" id="ARBA00022729"/>
    </source>
</evidence>
<dbReference type="Pfam" id="PF00723">
    <property type="entry name" value="Glyco_hydro_15"/>
    <property type="match status" value="1"/>
</dbReference>
<evidence type="ECO:0000256" key="2">
    <source>
        <dbReference type="ARBA" id="ARBA00006188"/>
    </source>
</evidence>
<evidence type="ECO:0000256" key="1">
    <source>
        <dbReference type="ARBA" id="ARBA00001863"/>
    </source>
</evidence>
<protein>
    <recommendedName>
        <fullName evidence="9">Glucoamylase</fullName>
        <ecNumber evidence="9">3.2.1.3</ecNumber>
    </recommendedName>
    <alternativeName>
        <fullName evidence="9">1,4-alpha-D-glucan glucohydrolase</fullName>
    </alternativeName>
    <alternativeName>
        <fullName evidence="9">Glucan 1,4-alpha-glucosidase</fullName>
    </alternativeName>
</protein>